<dbReference type="EMBL" id="CM037624">
    <property type="protein sequence ID" value="KAH8010430.1"/>
    <property type="molecule type" value="Genomic_DNA"/>
</dbReference>
<accession>A0ACB8FTC0</accession>
<proteinExistence type="predicted"/>
<evidence type="ECO:0000313" key="2">
    <source>
        <dbReference type="Proteomes" id="UP000827872"/>
    </source>
</evidence>
<sequence>MVVLLENKADPNVQDKEGRTALHWLCNNGYLDAIKLLLGFGAFPNHMENNEESHPRHCGSGLAHLQAAQGSPSHPRIHSRVSEGSRSCPGRLGVRPSQDNVLRQSFRLMTSSKAEGYTPLDYALLGAHHEVIQFMLERGALSIAAIQDIAAVKIQAVYKGYKVRKAFHDRKNLLMKHEQLRKDAAAK</sequence>
<dbReference type="Proteomes" id="UP000827872">
    <property type="component" value="Linkage Group LG11"/>
</dbReference>
<protein>
    <submittedName>
        <fullName evidence="1">Uncharacterized protein</fullName>
    </submittedName>
</protein>
<comment type="caution">
    <text evidence="1">The sequence shown here is derived from an EMBL/GenBank/DDBJ whole genome shotgun (WGS) entry which is preliminary data.</text>
</comment>
<organism evidence="1 2">
    <name type="scientific">Sphaerodactylus townsendi</name>
    <dbReference type="NCBI Taxonomy" id="933632"/>
    <lineage>
        <taxon>Eukaryota</taxon>
        <taxon>Metazoa</taxon>
        <taxon>Chordata</taxon>
        <taxon>Craniata</taxon>
        <taxon>Vertebrata</taxon>
        <taxon>Euteleostomi</taxon>
        <taxon>Lepidosauria</taxon>
        <taxon>Squamata</taxon>
        <taxon>Bifurcata</taxon>
        <taxon>Gekkota</taxon>
        <taxon>Sphaerodactylidae</taxon>
        <taxon>Sphaerodactylus</taxon>
    </lineage>
</organism>
<reference evidence="1" key="1">
    <citation type="submission" date="2021-08" db="EMBL/GenBank/DDBJ databases">
        <title>The first chromosome-level gecko genome reveals the dynamic sex chromosomes of Neotropical dwarf geckos (Sphaerodactylidae: Sphaerodactylus).</title>
        <authorList>
            <person name="Pinto B.J."/>
            <person name="Keating S.E."/>
            <person name="Gamble T."/>
        </authorList>
    </citation>
    <scope>NUCLEOTIDE SEQUENCE</scope>
    <source>
        <strain evidence="1">TG3544</strain>
    </source>
</reference>
<name>A0ACB8FTC0_9SAUR</name>
<gene>
    <name evidence="1" type="ORF">K3G42_004266</name>
</gene>
<keyword evidence="2" id="KW-1185">Reference proteome</keyword>
<evidence type="ECO:0000313" key="1">
    <source>
        <dbReference type="EMBL" id="KAH8010430.1"/>
    </source>
</evidence>